<gene>
    <name evidence="1" type="ORF">TNIN_199451</name>
</gene>
<protein>
    <submittedName>
        <fullName evidence="1">Uncharacterized protein</fullName>
    </submittedName>
</protein>
<accession>A0A8X6X7F0</accession>
<comment type="caution">
    <text evidence="1">The sequence shown here is derived from an EMBL/GenBank/DDBJ whole genome shotgun (WGS) entry which is preliminary data.</text>
</comment>
<dbReference type="AlphaFoldDB" id="A0A8X6X7F0"/>
<evidence type="ECO:0000313" key="2">
    <source>
        <dbReference type="Proteomes" id="UP000886998"/>
    </source>
</evidence>
<name>A0A8X6X7F0_9ARAC</name>
<reference evidence="1" key="1">
    <citation type="submission" date="2020-08" db="EMBL/GenBank/DDBJ databases">
        <title>Multicomponent nature underlies the extraordinary mechanical properties of spider dragline silk.</title>
        <authorList>
            <person name="Kono N."/>
            <person name="Nakamura H."/>
            <person name="Mori M."/>
            <person name="Yoshida Y."/>
            <person name="Ohtoshi R."/>
            <person name="Malay A.D."/>
            <person name="Moran D.A.P."/>
            <person name="Tomita M."/>
            <person name="Numata K."/>
            <person name="Arakawa K."/>
        </authorList>
    </citation>
    <scope>NUCLEOTIDE SEQUENCE</scope>
</reference>
<sequence length="79" mass="9119">MDTEPLDRMDTSSQDAMNETQSAIFKLFEENPAIGKRIALDDQSSLHETLMTIHNSARNSRNNDHTTKICRFVTFRFLD</sequence>
<organism evidence="1 2">
    <name type="scientific">Trichonephila inaurata madagascariensis</name>
    <dbReference type="NCBI Taxonomy" id="2747483"/>
    <lineage>
        <taxon>Eukaryota</taxon>
        <taxon>Metazoa</taxon>
        <taxon>Ecdysozoa</taxon>
        <taxon>Arthropoda</taxon>
        <taxon>Chelicerata</taxon>
        <taxon>Arachnida</taxon>
        <taxon>Araneae</taxon>
        <taxon>Araneomorphae</taxon>
        <taxon>Entelegynae</taxon>
        <taxon>Araneoidea</taxon>
        <taxon>Nephilidae</taxon>
        <taxon>Trichonephila</taxon>
        <taxon>Trichonephila inaurata</taxon>
    </lineage>
</organism>
<dbReference type="EMBL" id="BMAV01005576">
    <property type="protein sequence ID" value="GFY46751.1"/>
    <property type="molecule type" value="Genomic_DNA"/>
</dbReference>
<keyword evidence="2" id="KW-1185">Reference proteome</keyword>
<dbReference type="Proteomes" id="UP000886998">
    <property type="component" value="Unassembled WGS sequence"/>
</dbReference>
<proteinExistence type="predicted"/>
<evidence type="ECO:0000313" key="1">
    <source>
        <dbReference type="EMBL" id="GFY46751.1"/>
    </source>
</evidence>